<keyword evidence="1" id="KW-0472">Membrane</keyword>
<dbReference type="RefSeq" id="WP_344446453.1">
    <property type="nucleotide sequence ID" value="NZ_BAAALF010000246.1"/>
</dbReference>
<proteinExistence type="predicted"/>
<sequence length="145" mass="15792">MSPTRMWSEHRWIYIGSIVVLVGMMIAGLFTYTQQKDTNEAHRKATQLNDALVADGFASRNIGNIADTLGTDGGVVCTDPNSALKRALWLVQLSNGAGGPGQRPVIVDKRVLEAGAEVVKVYCPEKLADYQQKINDLKTSDTVND</sequence>
<evidence type="ECO:0000313" key="3">
    <source>
        <dbReference type="Proteomes" id="UP001500037"/>
    </source>
</evidence>
<reference evidence="2 3" key="1">
    <citation type="journal article" date="2019" name="Int. J. Syst. Evol. Microbiol.">
        <title>The Global Catalogue of Microorganisms (GCM) 10K type strain sequencing project: providing services to taxonomists for standard genome sequencing and annotation.</title>
        <authorList>
            <consortium name="The Broad Institute Genomics Platform"/>
            <consortium name="The Broad Institute Genome Sequencing Center for Infectious Disease"/>
            <person name="Wu L."/>
            <person name="Ma J."/>
        </authorList>
    </citation>
    <scope>NUCLEOTIDE SEQUENCE [LARGE SCALE GENOMIC DNA]</scope>
    <source>
        <strain evidence="2 3">JCM 13004</strain>
    </source>
</reference>
<evidence type="ECO:0008006" key="4">
    <source>
        <dbReference type="Google" id="ProtNLM"/>
    </source>
</evidence>
<dbReference type="Proteomes" id="UP001500037">
    <property type="component" value="Unassembled WGS sequence"/>
</dbReference>
<accession>A0ABN1X2E6</accession>
<keyword evidence="3" id="KW-1185">Reference proteome</keyword>
<evidence type="ECO:0000256" key="1">
    <source>
        <dbReference type="SAM" id="Phobius"/>
    </source>
</evidence>
<dbReference type="EMBL" id="BAAALF010000246">
    <property type="protein sequence ID" value="GAA1274132.1"/>
    <property type="molecule type" value="Genomic_DNA"/>
</dbReference>
<name>A0ABN1X2E6_9ACTN</name>
<keyword evidence="1" id="KW-0812">Transmembrane</keyword>
<comment type="caution">
    <text evidence="2">The sequence shown here is derived from an EMBL/GenBank/DDBJ whole genome shotgun (WGS) entry which is preliminary data.</text>
</comment>
<organism evidence="2 3">
    <name type="scientific">Kitasatospora nipponensis</name>
    <dbReference type="NCBI Taxonomy" id="258049"/>
    <lineage>
        <taxon>Bacteria</taxon>
        <taxon>Bacillati</taxon>
        <taxon>Actinomycetota</taxon>
        <taxon>Actinomycetes</taxon>
        <taxon>Kitasatosporales</taxon>
        <taxon>Streptomycetaceae</taxon>
        <taxon>Kitasatospora</taxon>
    </lineage>
</organism>
<protein>
    <recommendedName>
        <fullName evidence="4">DUF732 domain-containing protein</fullName>
    </recommendedName>
</protein>
<feature type="transmembrane region" description="Helical" evidence="1">
    <location>
        <begin position="12"/>
        <end position="32"/>
    </location>
</feature>
<keyword evidence="1" id="KW-1133">Transmembrane helix</keyword>
<evidence type="ECO:0000313" key="2">
    <source>
        <dbReference type="EMBL" id="GAA1274132.1"/>
    </source>
</evidence>
<gene>
    <name evidence="2" type="ORF">GCM10009665_72140</name>
</gene>